<reference evidence="2 3" key="1">
    <citation type="submission" date="2023-03" db="EMBL/GenBank/DDBJ databases">
        <title>Bacillus Genome Sequencing.</title>
        <authorList>
            <person name="Dunlap C."/>
        </authorList>
    </citation>
    <scope>NUCLEOTIDE SEQUENCE [LARGE SCALE GENOMIC DNA]</scope>
    <source>
        <strain evidence="2 3">B-59205</strain>
    </source>
</reference>
<dbReference type="Gene3D" id="3.30.70.100">
    <property type="match status" value="1"/>
</dbReference>
<keyword evidence="3" id="KW-1185">Reference proteome</keyword>
<sequence length="105" mass="11876">MFVQIKRIVVTEGNSDKIVARFGAKPGDEPSLLEKQPGFIDKQVLVKKVRRGDEEVLVVVRWESEEAWKNWEKSPEHVAGHKASAGQPKPEFVIESGQEVYYVKG</sequence>
<accession>A0AAW9NKX1</accession>
<dbReference type="PANTHER" id="PTHR34474:SF1">
    <property type="entry name" value="HEME-DEGRADING MONOOXYGENASE HMOA"/>
    <property type="match status" value="1"/>
</dbReference>
<dbReference type="AlphaFoldDB" id="A0AAW9NKX1"/>
<dbReference type="RefSeq" id="WP_107841334.1">
    <property type="nucleotide sequence ID" value="NZ_JARSFG010000007.1"/>
</dbReference>
<dbReference type="InterPro" id="IPR050404">
    <property type="entry name" value="Heme-degrading_MO"/>
</dbReference>
<evidence type="ECO:0000313" key="2">
    <source>
        <dbReference type="EMBL" id="MEC1177982.1"/>
    </source>
</evidence>
<dbReference type="PANTHER" id="PTHR34474">
    <property type="entry name" value="SIGNAL TRANSDUCTION PROTEIN TRAP"/>
    <property type="match status" value="1"/>
</dbReference>
<dbReference type="EC" id="1.14.-.-" evidence="2"/>
<proteinExistence type="predicted"/>
<dbReference type="EMBL" id="JARSFG010000007">
    <property type="protein sequence ID" value="MEC1177982.1"/>
    <property type="molecule type" value="Genomic_DNA"/>
</dbReference>
<evidence type="ECO:0000259" key="1">
    <source>
        <dbReference type="PROSITE" id="PS51725"/>
    </source>
</evidence>
<dbReference type="InterPro" id="IPR011008">
    <property type="entry name" value="Dimeric_a/b-barrel"/>
</dbReference>
<feature type="domain" description="ABM" evidence="1">
    <location>
        <begin position="2"/>
        <end position="102"/>
    </location>
</feature>
<protein>
    <submittedName>
        <fullName evidence="2">Antibiotic biosynthesis monooxygenase</fullName>
        <ecNumber evidence="2">1.14.-.-</ecNumber>
    </submittedName>
</protein>
<dbReference type="Proteomes" id="UP001344888">
    <property type="component" value="Unassembled WGS sequence"/>
</dbReference>
<keyword evidence="2" id="KW-0503">Monooxygenase</keyword>
<dbReference type="SUPFAM" id="SSF54909">
    <property type="entry name" value="Dimeric alpha+beta barrel"/>
    <property type="match status" value="1"/>
</dbReference>
<keyword evidence="2" id="KW-0560">Oxidoreductase</keyword>
<gene>
    <name evidence="2" type="ORF">P9B03_05750</name>
</gene>
<organism evidence="2 3">
    <name type="scientific">Metasolibacillus meyeri</name>
    <dbReference type="NCBI Taxonomy" id="1071052"/>
    <lineage>
        <taxon>Bacteria</taxon>
        <taxon>Bacillati</taxon>
        <taxon>Bacillota</taxon>
        <taxon>Bacilli</taxon>
        <taxon>Bacillales</taxon>
        <taxon>Caryophanaceae</taxon>
        <taxon>Metasolibacillus</taxon>
    </lineage>
</organism>
<dbReference type="Pfam" id="PF03992">
    <property type="entry name" value="ABM"/>
    <property type="match status" value="1"/>
</dbReference>
<dbReference type="InterPro" id="IPR007138">
    <property type="entry name" value="ABM_dom"/>
</dbReference>
<evidence type="ECO:0000313" key="3">
    <source>
        <dbReference type="Proteomes" id="UP001344888"/>
    </source>
</evidence>
<comment type="caution">
    <text evidence="2">The sequence shown here is derived from an EMBL/GenBank/DDBJ whole genome shotgun (WGS) entry which is preliminary data.</text>
</comment>
<name>A0AAW9NKX1_9BACL</name>
<dbReference type="GO" id="GO:0004497">
    <property type="term" value="F:monooxygenase activity"/>
    <property type="evidence" value="ECO:0007669"/>
    <property type="project" value="UniProtKB-KW"/>
</dbReference>
<dbReference type="PROSITE" id="PS51725">
    <property type="entry name" value="ABM"/>
    <property type="match status" value="1"/>
</dbReference>